<keyword evidence="3" id="KW-1185">Reference proteome</keyword>
<accession>A0A4S8MAN2</accession>
<reference evidence="2 3" key="1">
    <citation type="journal article" date="2019" name="Nat. Ecol. Evol.">
        <title>Megaphylogeny resolves global patterns of mushroom evolution.</title>
        <authorList>
            <person name="Varga T."/>
            <person name="Krizsan K."/>
            <person name="Foldi C."/>
            <person name="Dima B."/>
            <person name="Sanchez-Garcia M."/>
            <person name="Sanchez-Ramirez S."/>
            <person name="Szollosi G.J."/>
            <person name="Szarkandi J.G."/>
            <person name="Papp V."/>
            <person name="Albert L."/>
            <person name="Andreopoulos W."/>
            <person name="Angelini C."/>
            <person name="Antonin V."/>
            <person name="Barry K.W."/>
            <person name="Bougher N.L."/>
            <person name="Buchanan P."/>
            <person name="Buyck B."/>
            <person name="Bense V."/>
            <person name="Catcheside P."/>
            <person name="Chovatia M."/>
            <person name="Cooper J."/>
            <person name="Damon W."/>
            <person name="Desjardin D."/>
            <person name="Finy P."/>
            <person name="Geml J."/>
            <person name="Haridas S."/>
            <person name="Hughes K."/>
            <person name="Justo A."/>
            <person name="Karasinski D."/>
            <person name="Kautmanova I."/>
            <person name="Kiss B."/>
            <person name="Kocsube S."/>
            <person name="Kotiranta H."/>
            <person name="LaButti K.M."/>
            <person name="Lechner B.E."/>
            <person name="Liimatainen K."/>
            <person name="Lipzen A."/>
            <person name="Lukacs Z."/>
            <person name="Mihaltcheva S."/>
            <person name="Morgado L.N."/>
            <person name="Niskanen T."/>
            <person name="Noordeloos M.E."/>
            <person name="Ohm R.A."/>
            <person name="Ortiz-Santana B."/>
            <person name="Ovrebo C."/>
            <person name="Racz N."/>
            <person name="Riley R."/>
            <person name="Savchenko A."/>
            <person name="Shiryaev A."/>
            <person name="Soop K."/>
            <person name="Spirin V."/>
            <person name="Szebenyi C."/>
            <person name="Tomsovsky M."/>
            <person name="Tulloss R.E."/>
            <person name="Uehling J."/>
            <person name="Grigoriev I.V."/>
            <person name="Vagvolgyi C."/>
            <person name="Papp T."/>
            <person name="Martin F.M."/>
            <person name="Miettinen O."/>
            <person name="Hibbett D.S."/>
            <person name="Nagy L.G."/>
        </authorList>
    </citation>
    <scope>NUCLEOTIDE SEQUENCE [LARGE SCALE GENOMIC DNA]</scope>
    <source>
        <strain evidence="2 3">CBS 962.96</strain>
    </source>
</reference>
<dbReference type="AlphaFoldDB" id="A0A4S8MAN2"/>
<feature type="region of interest" description="Disordered" evidence="1">
    <location>
        <begin position="1"/>
        <end position="24"/>
    </location>
</feature>
<evidence type="ECO:0000313" key="3">
    <source>
        <dbReference type="Proteomes" id="UP000297245"/>
    </source>
</evidence>
<gene>
    <name evidence="2" type="ORF">K435DRAFT_794918</name>
</gene>
<proteinExistence type="predicted"/>
<evidence type="ECO:0000256" key="1">
    <source>
        <dbReference type="SAM" id="MobiDB-lite"/>
    </source>
</evidence>
<protein>
    <submittedName>
        <fullName evidence="2">Uncharacterized protein</fullName>
    </submittedName>
</protein>
<name>A0A4S8MAN2_DENBC</name>
<dbReference type="Proteomes" id="UP000297245">
    <property type="component" value="Unassembled WGS sequence"/>
</dbReference>
<organism evidence="2 3">
    <name type="scientific">Dendrothele bispora (strain CBS 962.96)</name>
    <dbReference type="NCBI Taxonomy" id="1314807"/>
    <lineage>
        <taxon>Eukaryota</taxon>
        <taxon>Fungi</taxon>
        <taxon>Dikarya</taxon>
        <taxon>Basidiomycota</taxon>
        <taxon>Agaricomycotina</taxon>
        <taxon>Agaricomycetes</taxon>
        <taxon>Agaricomycetidae</taxon>
        <taxon>Agaricales</taxon>
        <taxon>Agaricales incertae sedis</taxon>
        <taxon>Dendrothele</taxon>
    </lineage>
</organism>
<feature type="region of interest" description="Disordered" evidence="1">
    <location>
        <begin position="80"/>
        <end position="103"/>
    </location>
</feature>
<dbReference type="EMBL" id="ML179119">
    <property type="protein sequence ID" value="THU99486.1"/>
    <property type="molecule type" value="Genomic_DNA"/>
</dbReference>
<evidence type="ECO:0000313" key="2">
    <source>
        <dbReference type="EMBL" id="THU99486.1"/>
    </source>
</evidence>
<sequence length="103" mass="11466">MSVATLGPGPFGSDVNGQSRRRPSVVISEEDQMLAVDVNIFTSTRVQIFVKPKGWTGIFQSPCLTFEVYFNSSRNASQLEFSKDNDSEQVPKGPRNYGYKTII</sequence>